<feature type="domain" description="Haemolysin activator HlyB C-terminal" evidence="1">
    <location>
        <begin position="116"/>
        <end position="314"/>
    </location>
</feature>
<dbReference type="Gene3D" id="2.40.160.50">
    <property type="entry name" value="membrane protein fhac: a member of the omp85/tpsb transporter family"/>
    <property type="match status" value="1"/>
</dbReference>
<dbReference type="GO" id="GO:0008320">
    <property type="term" value="F:protein transmembrane transporter activity"/>
    <property type="evidence" value="ECO:0007669"/>
    <property type="project" value="TreeGrafter"/>
</dbReference>
<dbReference type="PANTHER" id="PTHR34597">
    <property type="entry name" value="SLR1661 PROTEIN"/>
    <property type="match status" value="1"/>
</dbReference>
<dbReference type="EMBL" id="CP007151">
    <property type="protein sequence ID" value="AHI30221.1"/>
    <property type="molecule type" value="Genomic_DNA"/>
</dbReference>
<accession>W5YM93</accession>
<reference evidence="2 3" key="1">
    <citation type="journal article" date="2014" name="Genome Announc.">
        <title>Draft Genome Sequences of Marinobacter similis A3d10T and Marinobacter salarius R9SW1T.</title>
        <authorList>
            <person name="Ivanova E.P."/>
            <person name="Ng H.J."/>
            <person name="Webb H.K."/>
            <person name="Feng G."/>
            <person name="Oshima K."/>
            <person name="Hattori M."/>
            <person name="Ohkuma M."/>
            <person name="Sergeev A.F."/>
            <person name="Mikhailov V.V."/>
            <person name="Crawford R.J."/>
            <person name="Sawabe T."/>
        </authorList>
    </citation>
    <scope>NUCLEOTIDE SEQUENCE [LARGE SCALE GENOMIC DNA]</scope>
    <source>
        <strain evidence="2 3">A3d10</strain>
    </source>
</reference>
<keyword evidence="3" id="KW-1185">Reference proteome</keyword>
<evidence type="ECO:0000259" key="1">
    <source>
        <dbReference type="Pfam" id="PF03865"/>
    </source>
</evidence>
<dbReference type="Proteomes" id="UP000061489">
    <property type="component" value="Chromosome"/>
</dbReference>
<dbReference type="HOGENOM" id="CLU_782575_0_0_6"/>
<evidence type="ECO:0000313" key="2">
    <source>
        <dbReference type="EMBL" id="AHI30221.1"/>
    </source>
</evidence>
<protein>
    <recommendedName>
        <fullName evidence="1">Haemolysin activator HlyB C-terminal domain-containing protein</fullName>
    </recommendedName>
</protein>
<sequence length="354" mass="39018">MFEAELEPEPDSEGRYQLTLVSSSQVRGALTYSAEGNRKFGRHLVFGRITLANPNKYLRSVGVSALHTLESNAYRVGGADLEAAVSEKSSLSLEAKVGRGLLKDEGSGSETVYRFQQYEGEWEYALARTQNTESEVFAGLEAREFTRTEQADRELDEQLRMSELGYRRLARAASTASRFRLTGRFGFDALGAHRRGSEAGDIIDVSFQIARADYTYWRALPAGLSLKVLIEGQYTEDDLPGSQRFYIGGSQFARAYEPGAFSGDRGAGTELELRRRVARPWGLPAQVTPYVYYGLATAYQIQTSSQISGAAAGLGFRFTADPLSGYLEFGKPLTTNSAITDEDGRFTGRLTLSF</sequence>
<evidence type="ECO:0000313" key="3">
    <source>
        <dbReference type="Proteomes" id="UP000061489"/>
    </source>
</evidence>
<proteinExistence type="predicted"/>
<dbReference type="STRING" id="1420916.AU14_15635"/>
<dbReference type="PANTHER" id="PTHR34597:SF3">
    <property type="entry name" value="OUTER MEMBRANE TRANSPORTER CDIB"/>
    <property type="match status" value="1"/>
</dbReference>
<dbReference type="SMR" id="W5YM93"/>
<dbReference type="GO" id="GO:0046819">
    <property type="term" value="P:protein secretion by the type V secretion system"/>
    <property type="evidence" value="ECO:0007669"/>
    <property type="project" value="TreeGrafter"/>
</dbReference>
<organism evidence="2 3">
    <name type="scientific">Marinobacter similis</name>
    <dbReference type="NCBI Taxonomy" id="1420916"/>
    <lineage>
        <taxon>Bacteria</taxon>
        <taxon>Pseudomonadati</taxon>
        <taxon>Pseudomonadota</taxon>
        <taxon>Gammaproteobacteria</taxon>
        <taxon>Pseudomonadales</taxon>
        <taxon>Marinobacteraceae</taxon>
        <taxon>Marinobacter</taxon>
    </lineage>
</organism>
<dbReference type="AlphaFoldDB" id="W5YM93"/>
<dbReference type="Pfam" id="PF03865">
    <property type="entry name" value="ShlB"/>
    <property type="match status" value="1"/>
</dbReference>
<dbReference type="RefSeq" id="WP_041342129.1">
    <property type="nucleotide sequence ID" value="NZ_CP007151.1"/>
</dbReference>
<dbReference type="KEGG" id="msx:AU14_15635"/>
<dbReference type="OrthoDB" id="5753546at2"/>
<dbReference type="InterPro" id="IPR005565">
    <property type="entry name" value="Hemolysn_activator_HlyB_C"/>
</dbReference>
<dbReference type="InterPro" id="IPR051544">
    <property type="entry name" value="TPS_OM_transporter"/>
</dbReference>
<dbReference type="GO" id="GO:0098046">
    <property type="term" value="C:type V protein secretion system complex"/>
    <property type="evidence" value="ECO:0007669"/>
    <property type="project" value="TreeGrafter"/>
</dbReference>
<gene>
    <name evidence="2" type="ORF">AU14_15635</name>
</gene>
<name>W5YM93_9GAMM</name>